<evidence type="ECO:0000259" key="4">
    <source>
        <dbReference type="PROSITE" id="PS50110"/>
    </source>
</evidence>
<dbReference type="GO" id="GO:0051782">
    <property type="term" value="P:negative regulation of cell division"/>
    <property type="evidence" value="ECO:0007669"/>
    <property type="project" value="TreeGrafter"/>
</dbReference>
<dbReference type="Gene3D" id="3.40.50.300">
    <property type="entry name" value="P-loop containing nucleotide triphosphate hydrolases"/>
    <property type="match status" value="1"/>
</dbReference>
<evidence type="ECO:0000313" key="5">
    <source>
        <dbReference type="EMBL" id="PMS26536.1"/>
    </source>
</evidence>
<feature type="domain" description="Response regulatory" evidence="4">
    <location>
        <begin position="20"/>
        <end position="138"/>
    </location>
</feature>
<protein>
    <submittedName>
        <fullName evidence="5">Fimbrial protein</fullName>
    </submittedName>
</protein>
<gene>
    <name evidence="5" type="ORF">C0Z19_06200</name>
</gene>
<keyword evidence="2" id="KW-0067">ATP-binding</keyword>
<dbReference type="PROSITE" id="PS50110">
    <property type="entry name" value="RESPONSE_REGULATORY"/>
    <property type="match status" value="1"/>
</dbReference>
<dbReference type="PANTHER" id="PTHR43384:SF6">
    <property type="entry name" value="SEPTUM SITE-DETERMINING PROTEIN MIND HOMOLOG, CHLOROPLASTIC"/>
    <property type="match status" value="1"/>
</dbReference>
<dbReference type="InterPro" id="IPR025669">
    <property type="entry name" value="AAA_dom"/>
</dbReference>
<keyword evidence="3" id="KW-0597">Phosphoprotein</keyword>
<dbReference type="SUPFAM" id="SSF52540">
    <property type="entry name" value="P-loop containing nucleoside triphosphate hydrolases"/>
    <property type="match status" value="1"/>
</dbReference>
<sequence>MGAFELRSSNRRAQPLATDRIIAVVMDASSEEVVKNLMLDQGISNGYVTRGQIDDAIELMRGLGHSPRHLLVDVSSSSMPVSDLMRLAEVVDPSVSVVVVGDRNDVGLFRSLLRMGVQDYLVKPLTVELVQRALTASDPSASVRAGKAIGFIGARGGVGVTTIATALARHLADKTRRRIAYVDLDWHGGAASSMLGVVSNNGLAELLQNTQRLDHQLIHQTAVAQSDRLFVLTAELPYDQPLALRPGTVGELVAALKRHFHYVVLDLPQRAGSFVDETLDACETIHVVSDRSVHGARETARLCRFAEGRPADAAVSVLLNNAHHPVRGRVAQADFVNALGRASVLEFPYEPQTLAVAENLGEAIAESKHSAFARAVVGLADAITGSDAPPVAAARSRWYARLLPKRSTA</sequence>
<dbReference type="PANTHER" id="PTHR43384">
    <property type="entry name" value="SEPTUM SITE-DETERMINING PROTEIN MIND HOMOLOG, CHLOROPLASTIC-RELATED"/>
    <property type="match status" value="1"/>
</dbReference>
<keyword evidence="1" id="KW-0547">Nucleotide-binding</keyword>
<dbReference type="InterPro" id="IPR011006">
    <property type="entry name" value="CheY-like_superfamily"/>
</dbReference>
<dbReference type="InterPro" id="IPR001789">
    <property type="entry name" value="Sig_transdc_resp-reg_receiver"/>
</dbReference>
<dbReference type="Pfam" id="PF13614">
    <property type="entry name" value="AAA_31"/>
    <property type="match status" value="1"/>
</dbReference>
<dbReference type="InterPro" id="IPR027417">
    <property type="entry name" value="P-loop_NTPase"/>
</dbReference>
<dbReference type="GO" id="GO:0009898">
    <property type="term" value="C:cytoplasmic side of plasma membrane"/>
    <property type="evidence" value="ECO:0007669"/>
    <property type="project" value="TreeGrafter"/>
</dbReference>
<dbReference type="InterPro" id="IPR050625">
    <property type="entry name" value="ParA/MinD_ATPase"/>
</dbReference>
<evidence type="ECO:0000313" key="6">
    <source>
        <dbReference type="Proteomes" id="UP000235347"/>
    </source>
</evidence>
<dbReference type="GO" id="GO:0005524">
    <property type="term" value="F:ATP binding"/>
    <property type="evidence" value="ECO:0007669"/>
    <property type="project" value="UniProtKB-KW"/>
</dbReference>
<dbReference type="GO" id="GO:0016887">
    <property type="term" value="F:ATP hydrolysis activity"/>
    <property type="evidence" value="ECO:0007669"/>
    <property type="project" value="TreeGrafter"/>
</dbReference>
<dbReference type="AlphaFoldDB" id="A0A2N7WAU8"/>
<dbReference type="SUPFAM" id="SSF52172">
    <property type="entry name" value="CheY-like"/>
    <property type="match status" value="1"/>
</dbReference>
<dbReference type="EMBL" id="PNYB01000004">
    <property type="protein sequence ID" value="PMS26536.1"/>
    <property type="molecule type" value="Genomic_DNA"/>
</dbReference>
<dbReference type="GO" id="GO:0000160">
    <property type="term" value="P:phosphorelay signal transduction system"/>
    <property type="evidence" value="ECO:0007669"/>
    <property type="project" value="InterPro"/>
</dbReference>
<comment type="caution">
    <text evidence="5">The sequence shown here is derived from an EMBL/GenBank/DDBJ whole genome shotgun (WGS) entry which is preliminary data.</text>
</comment>
<reference evidence="5 6" key="1">
    <citation type="submission" date="2018-01" db="EMBL/GenBank/DDBJ databases">
        <title>Whole genome analyses suggest that Burkholderia sensu lato contains two further novel genera in the rhizoxinica-symbiotica group Mycetohabitans gen. nov., and Trinickia gen. nov.: implications for the evolution of diazotrophy and nodulation in the Burkholderiaceae.</title>
        <authorList>
            <person name="Estrada-de los Santos P."/>
            <person name="Palmer M."/>
            <person name="Chavez-Ramirez B."/>
            <person name="Beukes C."/>
            <person name="Steenkamp E.T."/>
            <person name="Hirsch A.M."/>
            <person name="Manyaka P."/>
            <person name="Maluk M."/>
            <person name="Lafos M."/>
            <person name="Crook M."/>
            <person name="Gross E."/>
            <person name="Simon M.F."/>
            <person name="Bueno dos Reis Junior F."/>
            <person name="Poole P.S."/>
            <person name="Venter S.N."/>
            <person name="James E.K."/>
        </authorList>
    </citation>
    <scope>NUCLEOTIDE SEQUENCE [LARGE SCALE GENOMIC DNA]</scope>
    <source>
        <strain evidence="5 6">GP25-8</strain>
    </source>
</reference>
<keyword evidence="6" id="KW-1185">Reference proteome</keyword>
<dbReference type="Proteomes" id="UP000235347">
    <property type="component" value="Unassembled WGS sequence"/>
</dbReference>
<evidence type="ECO:0000256" key="3">
    <source>
        <dbReference type="PROSITE-ProRule" id="PRU00169"/>
    </source>
</evidence>
<accession>A0A2N7WAU8</accession>
<dbReference type="RefSeq" id="WP_102608925.1">
    <property type="nucleotide sequence ID" value="NZ_CADIKD010000020.1"/>
</dbReference>
<evidence type="ECO:0000256" key="1">
    <source>
        <dbReference type="ARBA" id="ARBA00022741"/>
    </source>
</evidence>
<feature type="modified residue" description="4-aspartylphosphate" evidence="3">
    <location>
        <position position="73"/>
    </location>
</feature>
<organism evidence="5 6">
    <name type="scientific">Trinickia soli</name>
    <dbReference type="NCBI Taxonomy" id="380675"/>
    <lineage>
        <taxon>Bacteria</taxon>
        <taxon>Pseudomonadati</taxon>
        <taxon>Pseudomonadota</taxon>
        <taxon>Betaproteobacteria</taxon>
        <taxon>Burkholderiales</taxon>
        <taxon>Burkholderiaceae</taxon>
        <taxon>Trinickia</taxon>
    </lineage>
</organism>
<dbReference type="GO" id="GO:0005829">
    <property type="term" value="C:cytosol"/>
    <property type="evidence" value="ECO:0007669"/>
    <property type="project" value="TreeGrafter"/>
</dbReference>
<dbReference type="Gene3D" id="3.40.50.2300">
    <property type="match status" value="1"/>
</dbReference>
<evidence type="ECO:0000256" key="2">
    <source>
        <dbReference type="ARBA" id="ARBA00022840"/>
    </source>
</evidence>
<name>A0A2N7WAU8_9BURK</name>
<proteinExistence type="predicted"/>